<organism evidence="2 3">
    <name type="scientific">Fusobacterium mortiferum</name>
    <dbReference type="NCBI Taxonomy" id="850"/>
    <lineage>
        <taxon>Bacteria</taxon>
        <taxon>Fusobacteriati</taxon>
        <taxon>Fusobacteriota</taxon>
        <taxon>Fusobacteriia</taxon>
        <taxon>Fusobacteriales</taxon>
        <taxon>Fusobacteriaceae</taxon>
        <taxon>Fusobacterium</taxon>
    </lineage>
</organism>
<evidence type="ECO:0000313" key="3">
    <source>
        <dbReference type="Proteomes" id="UP000728968"/>
    </source>
</evidence>
<reference evidence="2 3" key="1">
    <citation type="journal article" date="2021" name="Sci. Rep.">
        <title>The distribution of antibiotic resistance genes in chicken gut microbiota commensals.</title>
        <authorList>
            <person name="Juricova H."/>
            <person name="Matiasovicova J."/>
            <person name="Kubasova T."/>
            <person name="Cejkova D."/>
            <person name="Rychlik I."/>
        </authorList>
    </citation>
    <scope>NUCLEOTIDE SEQUENCE [LARGE SCALE GENOMIC DNA]</scope>
    <source>
        <strain evidence="2 3">An425</strain>
    </source>
</reference>
<evidence type="ECO:0000256" key="1">
    <source>
        <dbReference type="SAM" id="Coils"/>
    </source>
</evidence>
<proteinExistence type="predicted"/>
<gene>
    <name evidence="2" type="ORF">H6A04_11140</name>
</gene>
<dbReference type="Proteomes" id="UP000728968">
    <property type="component" value="Unassembled WGS sequence"/>
</dbReference>
<accession>A0ABS2G502</accession>
<sequence>MKYKIYLYVTLKIIKVSIDIHLEIIENLGLKIKTKEKQELKEALEIAEKLYEANKIDDDTVNKYAKKIESEIIVYHYMRKKNKKEVKTYNYEKMDNLLPDNFLDSFHSIYLPALYIKDKLLLTIKKENIEKEFNIMLEKIDKHCKYIEDNYLDKFYEEAKVE</sequence>
<protein>
    <submittedName>
        <fullName evidence="2">Uncharacterized protein</fullName>
    </submittedName>
</protein>
<comment type="caution">
    <text evidence="2">The sequence shown here is derived from an EMBL/GenBank/DDBJ whole genome shotgun (WGS) entry which is preliminary data.</text>
</comment>
<name>A0ABS2G502_FUSMR</name>
<dbReference type="RefSeq" id="WP_204716807.1">
    <property type="nucleotide sequence ID" value="NZ_JACJLT010000211.1"/>
</dbReference>
<keyword evidence="3" id="KW-1185">Reference proteome</keyword>
<evidence type="ECO:0000313" key="2">
    <source>
        <dbReference type="EMBL" id="MBM6876187.1"/>
    </source>
</evidence>
<dbReference type="EMBL" id="JACJLT010000211">
    <property type="protein sequence ID" value="MBM6876187.1"/>
    <property type="molecule type" value="Genomic_DNA"/>
</dbReference>
<keyword evidence="1" id="KW-0175">Coiled coil</keyword>
<feature type="coiled-coil region" evidence="1">
    <location>
        <begin position="30"/>
        <end position="57"/>
    </location>
</feature>